<accession>W4GUJ4</accession>
<sequence length="218" mass="24297">MVAQRHFRNMQFHQRPDLNGAGNSFDLHAQKKSPAPVQLILPNEQVLLGFPPDNTSLSTPPPNNSTSAVKAVFMTNPMRKHPQVIEFQVAFSVVAAVNLMFTLSFLSPSENTRAWFNTSPYSLTEPRTSIDEAMPMLMIASICMSLVAGVVSVWRKAPLPLRLFVLYTSVQDLALLSTCVTSYVVLLRLPLDVALVFVAHRLRAALVCRWFVACDKIR</sequence>
<dbReference type="AlphaFoldDB" id="W4GUJ4"/>
<gene>
    <name evidence="2" type="ORF">H257_04108</name>
</gene>
<dbReference type="EMBL" id="KI913120">
    <property type="protein sequence ID" value="ETV83362.1"/>
    <property type="molecule type" value="Genomic_DNA"/>
</dbReference>
<keyword evidence="1" id="KW-0812">Transmembrane</keyword>
<feature type="transmembrane region" description="Helical" evidence="1">
    <location>
        <begin position="133"/>
        <end position="154"/>
    </location>
</feature>
<evidence type="ECO:0000256" key="1">
    <source>
        <dbReference type="SAM" id="Phobius"/>
    </source>
</evidence>
<organism evidence="2">
    <name type="scientific">Aphanomyces astaci</name>
    <name type="common">Crayfish plague agent</name>
    <dbReference type="NCBI Taxonomy" id="112090"/>
    <lineage>
        <taxon>Eukaryota</taxon>
        <taxon>Sar</taxon>
        <taxon>Stramenopiles</taxon>
        <taxon>Oomycota</taxon>
        <taxon>Saprolegniomycetes</taxon>
        <taxon>Saprolegniales</taxon>
        <taxon>Verrucalvaceae</taxon>
        <taxon>Aphanomyces</taxon>
    </lineage>
</organism>
<dbReference type="OrthoDB" id="63515at2759"/>
<proteinExistence type="predicted"/>
<dbReference type="VEuPathDB" id="FungiDB:H257_04108"/>
<name>W4GUJ4_APHAT</name>
<dbReference type="GeneID" id="20806104"/>
<dbReference type="RefSeq" id="XP_009826792.1">
    <property type="nucleotide sequence ID" value="XM_009828490.1"/>
</dbReference>
<keyword evidence="1" id="KW-0472">Membrane</keyword>
<protein>
    <submittedName>
        <fullName evidence="2">Uncharacterized protein</fullName>
    </submittedName>
</protein>
<keyword evidence="1" id="KW-1133">Transmembrane helix</keyword>
<feature type="transmembrane region" description="Helical" evidence="1">
    <location>
        <begin position="166"/>
        <end position="187"/>
    </location>
</feature>
<evidence type="ECO:0000313" key="2">
    <source>
        <dbReference type="EMBL" id="ETV83362.1"/>
    </source>
</evidence>
<reference evidence="2" key="1">
    <citation type="submission" date="2013-12" db="EMBL/GenBank/DDBJ databases">
        <title>The Genome Sequence of Aphanomyces astaci APO3.</title>
        <authorList>
            <consortium name="The Broad Institute Genomics Platform"/>
            <person name="Russ C."/>
            <person name="Tyler B."/>
            <person name="van West P."/>
            <person name="Dieguez-Uribeondo J."/>
            <person name="Young S.K."/>
            <person name="Zeng Q."/>
            <person name="Gargeya S."/>
            <person name="Fitzgerald M."/>
            <person name="Abouelleil A."/>
            <person name="Alvarado L."/>
            <person name="Chapman S.B."/>
            <person name="Gainer-Dewar J."/>
            <person name="Goldberg J."/>
            <person name="Griggs A."/>
            <person name="Gujja S."/>
            <person name="Hansen M."/>
            <person name="Howarth C."/>
            <person name="Imamovic A."/>
            <person name="Ireland A."/>
            <person name="Larimer J."/>
            <person name="McCowan C."/>
            <person name="Murphy C."/>
            <person name="Pearson M."/>
            <person name="Poon T.W."/>
            <person name="Priest M."/>
            <person name="Roberts A."/>
            <person name="Saif S."/>
            <person name="Shea T."/>
            <person name="Sykes S."/>
            <person name="Wortman J."/>
            <person name="Nusbaum C."/>
            <person name="Birren B."/>
        </authorList>
    </citation>
    <scope>NUCLEOTIDE SEQUENCE [LARGE SCALE GENOMIC DNA]</scope>
    <source>
        <strain evidence="2">APO3</strain>
    </source>
</reference>
<feature type="transmembrane region" description="Helical" evidence="1">
    <location>
        <begin position="84"/>
        <end position="106"/>
    </location>
</feature>